<dbReference type="UniPathway" id="UPA00048">
    <property type="reaction ID" value="UER00072"/>
</dbReference>
<keyword evidence="10 15" id="KW-0479">Metal-binding</keyword>
<keyword evidence="15" id="KW-0464">Manganese</keyword>
<keyword evidence="19" id="KW-1185">Reference proteome</keyword>
<feature type="binding site" evidence="15">
    <location>
        <begin position="76"/>
        <end position="89"/>
    </location>
    <ligand>
        <name>NAD(+)</name>
        <dbReference type="ChEBI" id="CHEBI:57540"/>
    </ligand>
</feature>
<evidence type="ECO:0000256" key="3">
    <source>
        <dbReference type="ARBA" id="ARBA00004496"/>
    </source>
</evidence>
<evidence type="ECO:0000256" key="10">
    <source>
        <dbReference type="ARBA" id="ARBA00022723"/>
    </source>
</evidence>
<dbReference type="InterPro" id="IPR024084">
    <property type="entry name" value="IsoPropMal-DH-like_dom"/>
</dbReference>
<name>A0A316TTZ0_9BACT</name>
<feature type="binding site" evidence="15">
    <location>
        <position position="247"/>
    </location>
    <ligand>
        <name>Mg(2+)</name>
        <dbReference type="ChEBI" id="CHEBI:18420"/>
    </ligand>
</feature>
<dbReference type="EMBL" id="QGGB01000009">
    <property type="protein sequence ID" value="PWN05762.1"/>
    <property type="molecule type" value="Genomic_DNA"/>
</dbReference>
<comment type="catalytic activity">
    <reaction evidence="1 15 16">
        <text>(2R,3S)-3-isopropylmalate + NAD(+) = 4-methyl-2-oxopentanoate + CO2 + NADH</text>
        <dbReference type="Rhea" id="RHEA:32271"/>
        <dbReference type="ChEBI" id="CHEBI:16526"/>
        <dbReference type="ChEBI" id="CHEBI:17865"/>
        <dbReference type="ChEBI" id="CHEBI:35121"/>
        <dbReference type="ChEBI" id="CHEBI:57540"/>
        <dbReference type="ChEBI" id="CHEBI:57945"/>
        <dbReference type="EC" id="1.1.1.85"/>
    </reaction>
</comment>
<evidence type="ECO:0000256" key="11">
    <source>
        <dbReference type="ARBA" id="ARBA00022842"/>
    </source>
</evidence>
<evidence type="ECO:0000256" key="15">
    <source>
        <dbReference type="HAMAP-Rule" id="MF_01033"/>
    </source>
</evidence>
<dbReference type="PANTHER" id="PTHR42979">
    <property type="entry name" value="3-ISOPROPYLMALATE DEHYDROGENASE"/>
    <property type="match status" value="1"/>
</dbReference>
<evidence type="ECO:0000256" key="9">
    <source>
        <dbReference type="ARBA" id="ARBA00022605"/>
    </source>
</evidence>
<feature type="binding site" evidence="15">
    <location>
        <position position="223"/>
    </location>
    <ligand>
        <name>Mg(2+)</name>
        <dbReference type="ChEBI" id="CHEBI:18420"/>
    </ligand>
</feature>
<feature type="binding site" evidence="15">
    <location>
        <position position="223"/>
    </location>
    <ligand>
        <name>substrate</name>
    </ligand>
</feature>
<evidence type="ECO:0000256" key="5">
    <source>
        <dbReference type="ARBA" id="ARBA00008319"/>
    </source>
</evidence>
<dbReference type="GO" id="GO:0009098">
    <property type="term" value="P:L-leucine biosynthetic process"/>
    <property type="evidence" value="ECO:0007669"/>
    <property type="project" value="UniProtKB-UniRule"/>
</dbReference>
<evidence type="ECO:0000256" key="6">
    <source>
        <dbReference type="ARBA" id="ARBA00011738"/>
    </source>
</evidence>
<comment type="subunit">
    <text evidence="6 15 16">Homodimer.</text>
</comment>
<evidence type="ECO:0000259" key="17">
    <source>
        <dbReference type="SMART" id="SM01329"/>
    </source>
</evidence>
<dbReference type="GO" id="GO:0003862">
    <property type="term" value="F:3-isopropylmalate dehydrogenase activity"/>
    <property type="evidence" value="ECO:0007669"/>
    <property type="project" value="UniProtKB-UniRule"/>
</dbReference>
<evidence type="ECO:0000256" key="2">
    <source>
        <dbReference type="ARBA" id="ARBA00001936"/>
    </source>
</evidence>
<dbReference type="Proteomes" id="UP000245533">
    <property type="component" value="Unassembled WGS sequence"/>
</dbReference>
<evidence type="ECO:0000256" key="13">
    <source>
        <dbReference type="ARBA" id="ARBA00023027"/>
    </source>
</evidence>
<dbReference type="PANTHER" id="PTHR42979:SF1">
    <property type="entry name" value="3-ISOPROPYLMALATE DEHYDROGENASE"/>
    <property type="match status" value="1"/>
</dbReference>
<reference evidence="18 19" key="1">
    <citation type="submission" date="2018-05" db="EMBL/GenBank/DDBJ databases">
        <title>Rhodohalobacter halophilus gen. nov., sp. nov., a moderately halophilic member of the family Balneolaceae.</title>
        <authorList>
            <person name="Liu Z.-W."/>
        </authorList>
    </citation>
    <scope>NUCLEOTIDE SEQUENCE [LARGE SCALE GENOMIC DNA]</scope>
    <source>
        <strain evidence="18 19">8A47</strain>
    </source>
</reference>
<dbReference type="InterPro" id="IPR019818">
    <property type="entry name" value="IsoCit/isopropylmalate_DH_CS"/>
</dbReference>
<keyword evidence="9 15" id="KW-0028">Amino-acid biosynthesis</keyword>
<dbReference type="RefSeq" id="WP_109647791.1">
    <property type="nucleotide sequence ID" value="NZ_QGGB01000009.1"/>
</dbReference>
<organism evidence="18 19">
    <name type="scientific">Rhodohalobacter mucosus</name>
    <dbReference type="NCBI Taxonomy" id="2079485"/>
    <lineage>
        <taxon>Bacteria</taxon>
        <taxon>Pseudomonadati</taxon>
        <taxon>Balneolota</taxon>
        <taxon>Balneolia</taxon>
        <taxon>Balneolales</taxon>
        <taxon>Balneolaceae</taxon>
        <taxon>Rhodohalobacter</taxon>
    </lineage>
</organism>
<dbReference type="AlphaFoldDB" id="A0A316TTZ0"/>
<dbReference type="PROSITE" id="PS00470">
    <property type="entry name" value="IDH_IMDH"/>
    <property type="match status" value="1"/>
</dbReference>
<comment type="caution">
    <text evidence="18">The sequence shown here is derived from an EMBL/GenBank/DDBJ whole genome shotgun (WGS) entry which is preliminary data.</text>
</comment>
<keyword evidence="14 15" id="KW-0100">Branched-chain amino acid biosynthesis</keyword>
<proteinExistence type="inferred from homology"/>
<evidence type="ECO:0000256" key="8">
    <source>
        <dbReference type="ARBA" id="ARBA00022490"/>
    </source>
</evidence>
<keyword evidence="12 15" id="KW-0560">Oxidoreductase</keyword>
<evidence type="ECO:0000256" key="7">
    <source>
        <dbReference type="ARBA" id="ARBA00022430"/>
    </source>
</evidence>
<dbReference type="HAMAP" id="MF_01033">
    <property type="entry name" value="LeuB_type1"/>
    <property type="match status" value="1"/>
</dbReference>
<dbReference type="Pfam" id="PF00180">
    <property type="entry name" value="Iso_dh"/>
    <property type="match status" value="1"/>
</dbReference>
<evidence type="ECO:0000313" key="19">
    <source>
        <dbReference type="Proteomes" id="UP000245533"/>
    </source>
</evidence>
<feature type="domain" description="Isopropylmalate dehydrogenase-like" evidence="17">
    <location>
        <begin position="4"/>
        <end position="353"/>
    </location>
</feature>
<comment type="similarity">
    <text evidence="5 15">Belongs to the isocitrate and isopropylmalate dehydrogenases family. LeuB type 1 subfamily.</text>
</comment>
<gene>
    <name evidence="15 18" type="primary">leuB</name>
    <name evidence="18" type="ORF">DDZ15_13965</name>
</gene>
<dbReference type="GO" id="GO:0051287">
    <property type="term" value="F:NAD binding"/>
    <property type="evidence" value="ECO:0007669"/>
    <property type="project" value="InterPro"/>
</dbReference>
<dbReference type="GO" id="GO:0005829">
    <property type="term" value="C:cytosol"/>
    <property type="evidence" value="ECO:0007669"/>
    <property type="project" value="TreeGrafter"/>
</dbReference>
<keyword evidence="13 15" id="KW-0520">NAD</keyword>
<evidence type="ECO:0000313" key="18">
    <source>
        <dbReference type="EMBL" id="PWN05762.1"/>
    </source>
</evidence>
<dbReference type="OrthoDB" id="9806254at2"/>
<keyword evidence="8 15" id="KW-0963">Cytoplasm</keyword>
<dbReference type="InterPro" id="IPR004429">
    <property type="entry name" value="Isopropylmalate_DH"/>
</dbReference>
<dbReference type="EC" id="1.1.1.85" evidence="15"/>
<dbReference type="FunFam" id="3.40.718.10:FF:000028">
    <property type="entry name" value="3-isopropylmalate dehydrogenase"/>
    <property type="match status" value="1"/>
</dbReference>
<dbReference type="NCBIfam" id="TIGR00169">
    <property type="entry name" value="leuB"/>
    <property type="match status" value="1"/>
</dbReference>
<keyword evidence="11 15" id="KW-0460">Magnesium</keyword>
<feature type="site" description="Important for catalysis" evidence="15">
    <location>
        <position position="141"/>
    </location>
</feature>
<protein>
    <recommendedName>
        <fullName evidence="15">3-isopropylmalate dehydrogenase</fullName>
        <ecNumber evidence="15">1.1.1.85</ecNumber>
    </recommendedName>
    <alternativeName>
        <fullName evidence="15">3-IPM-DH</fullName>
    </alternativeName>
    <alternativeName>
        <fullName evidence="15">Beta-IPM dehydrogenase</fullName>
        <shortName evidence="15">IMDH</shortName>
    </alternativeName>
</protein>
<dbReference type="SMART" id="SM01329">
    <property type="entry name" value="Iso_dh"/>
    <property type="match status" value="1"/>
</dbReference>
<evidence type="ECO:0000256" key="16">
    <source>
        <dbReference type="RuleBase" id="RU004445"/>
    </source>
</evidence>
<dbReference type="Gene3D" id="3.40.718.10">
    <property type="entry name" value="Isopropylmalate Dehydrogenase"/>
    <property type="match status" value="1"/>
</dbReference>
<comment type="cofactor">
    <cofactor evidence="2">
        <name>Mn(2+)</name>
        <dbReference type="ChEBI" id="CHEBI:29035"/>
    </cofactor>
</comment>
<feature type="binding site" evidence="15">
    <location>
        <position position="96"/>
    </location>
    <ligand>
        <name>substrate</name>
    </ligand>
</feature>
<evidence type="ECO:0000256" key="1">
    <source>
        <dbReference type="ARBA" id="ARBA00000624"/>
    </source>
</evidence>
<feature type="binding site" evidence="15">
    <location>
        <position position="106"/>
    </location>
    <ligand>
        <name>substrate</name>
    </ligand>
</feature>
<dbReference type="SUPFAM" id="SSF53659">
    <property type="entry name" value="Isocitrate/Isopropylmalate dehydrogenase-like"/>
    <property type="match status" value="1"/>
</dbReference>
<feature type="site" description="Important for catalysis" evidence="15">
    <location>
        <position position="191"/>
    </location>
</feature>
<comment type="function">
    <text evidence="15 16">Catalyzes the oxidation of 3-carboxy-2-hydroxy-4-methylpentanoate (3-isopropylmalate) to 3-carboxy-4-methyl-2-oxopentanoate. The product decarboxylates to 4-methyl-2 oxopentanoate.</text>
</comment>
<comment type="cofactor">
    <cofactor evidence="15 16">
        <name>Mg(2+)</name>
        <dbReference type="ChEBI" id="CHEBI:18420"/>
    </cofactor>
    <cofactor evidence="15 16">
        <name>Mn(2+)</name>
        <dbReference type="ChEBI" id="CHEBI:29035"/>
    </cofactor>
    <text evidence="15 16">Binds 1 Mg(2+) or Mn(2+) ion per subunit.</text>
</comment>
<feature type="binding site" evidence="15">
    <location>
        <begin position="280"/>
        <end position="292"/>
    </location>
    <ligand>
        <name>NAD(+)</name>
        <dbReference type="ChEBI" id="CHEBI:57540"/>
    </ligand>
</feature>
<evidence type="ECO:0000256" key="12">
    <source>
        <dbReference type="ARBA" id="ARBA00023002"/>
    </source>
</evidence>
<keyword evidence="7 15" id="KW-0432">Leucine biosynthesis</keyword>
<sequence length="364" mass="39385">MKKTIITLPGDGIGPEVTDVAVNVLKAACLPFDVEIETIERNFGGSGYDIDGVPVTKETLELCKKHKSVLLGAVGGPKWENLSSELRPEAALLALRRELGVYANLRPIRVHSALAGASALKEEIISGTDILIVRELTGGIYFGEPRFTVEENGDTFSVDTMKYSRNEVRRIARKAFEAAMLRSKKVCSVDKANVLESSRLWRNSVEEIGAEFPEVELTHMLVDNCAMQLIRNPKQFDVILTGNLFGDIISDEAAMLTGSIGMLPSASLGNGNGLYEPVHGSAPDIAGTGAANPLAAVASAALLCRYSLQLKEASEDIERAVQAVLNQGYRTEDIFRGRSGTKLVGTHEMGDKLIRNLKAHTYAD</sequence>
<feature type="binding site" evidence="15">
    <location>
        <position position="251"/>
    </location>
    <ligand>
        <name>Mg(2+)</name>
        <dbReference type="ChEBI" id="CHEBI:18420"/>
    </ligand>
</feature>
<comment type="pathway">
    <text evidence="4 15 16">Amino-acid biosynthesis; L-leucine biosynthesis; L-leucine from 3-methyl-2-oxobutanoate: step 3/4.</text>
</comment>
<accession>A0A316TTZ0</accession>
<feature type="binding site" evidence="15">
    <location>
        <position position="134"/>
    </location>
    <ligand>
        <name>substrate</name>
    </ligand>
</feature>
<evidence type="ECO:0000256" key="4">
    <source>
        <dbReference type="ARBA" id="ARBA00004762"/>
    </source>
</evidence>
<comment type="subcellular location">
    <subcellularLocation>
        <location evidence="3 15">Cytoplasm</location>
    </subcellularLocation>
</comment>
<dbReference type="GO" id="GO:0000287">
    <property type="term" value="F:magnesium ion binding"/>
    <property type="evidence" value="ECO:0007669"/>
    <property type="project" value="InterPro"/>
</dbReference>
<evidence type="ECO:0000256" key="14">
    <source>
        <dbReference type="ARBA" id="ARBA00023304"/>
    </source>
</evidence>